<protein>
    <submittedName>
        <fullName evidence="1">DUF3841 domain-containing protein</fullName>
    </submittedName>
</protein>
<reference evidence="1" key="1">
    <citation type="submission" date="2020-07" db="EMBL/GenBank/DDBJ databases">
        <title>Genomic analysis of a strain of Sedimentibacter Hydroxybenzoicus DSM7310.</title>
        <authorList>
            <person name="Ma S."/>
        </authorList>
    </citation>
    <scope>NUCLEOTIDE SEQUENCE</scope>
    <source>
        <strain evidence="1">DSM 7310</strain>
    </source>
</reference>
<name>A0A974BN36_SEDHY</name>
<accession>A0A974BN36</accession>
<dbReference type="EMBL" id="JACBNQ010000033">
    <property type="protein sequence ID" value="NYB75916.1"/>
    <property type="molecule type" value="Genomic_DNA"/>
</dbReference>
<dbReference type="AlphaFoldDB" id="A0A974BN36"/>
<organism evidence="1 2">
    <name type="scientific">Sedimentibacter hydroxybenzoicus DSM 7310</name>
    <dbReference type="NCBI Taxonomy" id="1123245"/>
    <lineage>
        <taxon>Bacteria</taxon>
        <taxon>Bacillati</taxon>
        <taxon>Bacillota</taxon>
        <taxon>Tissierellia</taxon>
        <taxon>Sedimentibacter</taxon>
    </lineage>
</organism>
<evidence type="ECO:0000313" key="1">
    <source>
        <dbReference type="EMBL" id="NYB75916.1"/>
    </source>
</evidence>
<gene>
    <name evidence="1" type="ORF">HZF24_17335</name>
</gene>
<comment type="caution">
    <text evidence="1">The sequence shown here is derived from an EMBL/GenBank/DDBJ whole genome shotgun (WGS) entry which is preliminary data.</text>
</comment>
<dbReference type="Proteomes" id="UP000611629">
    <property type="component" value="Unassembled WGS sequence"/>
</dbReference>
<dbReference type="RefSeq" id="WP_179239635.1">
    <property type="nucleotide sequence ID" value="NZ_JACBNQ010000033.1"/>
</dbReference>
<dbReference type="Pfam" id="PF12952">
    <property type="entry name" value="DUF3841"/>
    <property type="match status" value="1"/>
</dbReference>
<sequence>MNTNTDSSKDTIWTRQNIKSLDDLKSNGVYRVKRQYIEEQFRDIAPFYINLYKWFVHAARSRVYIPEGIEFPIWCSVSREGMLSPIENTIAYELEVDKSDIIYFDGNKWDHVLNHWYIPRDKKDAEAYAERMRLLGLQETTSFIEGKYANFYPMEKKIVLDSWYRIFDIDNWNIYTTQANIWEIRPDMIKNIYYYNK</sequence>
<dbReference type="InterPro" id="IPR024211">
    <property type="entry name" value="DUF3841"/>
</dbReference>
<proteinExistence type="predicted"/>
<keyword evidence="2" id="KW-1185">Reference proteome</keyword>
<evidence type="ECO:0000313" key="2">
    <source>
        <dbReference type="Proteomes" id="UP000611629"/>
    </source>
</evidence>